<feature type="region of interest" description="Disordered" evidence="1">
    <location>
        <begin position="151"/>
        <end position="171"/>
    </location>
</feature>
<evidence type="ECO:0000256" key="1">
    <source>
        <dbReference type="SAM" id="MobiDB-lite"/>
    </source>
</evidence>
<keyword evidence="3" id="KW-1185">Reference proteome</keyword>
<accession>A0ABN7WCK7</accession>
<proteinExistence type="predicted"/>
<protein>
    <submittedName>
        <fullName evidence="2">18404_t:CDS:1</fullName>
    </submittedName>
</protein>
<organism evidence="2 3">
    <name type="scientific">Gigaspora margarita</name>
    <dbReference type="NCBI Taxonomy" id="4874"/>
    <lineage>
        <taxon>Eukaryota</taxon>
        <taxon>Fungi</taxon>
        <taxon>Fungi incertae sedis</taxon>
        <taxon>Mucoromycota</taxon>
        <taxon>Glomeromycotina</taxon>
        <taxon>Glomeromycetes</taxon>
        <taxon>Diversisporales</taxon>
        <taxon>Gigasporaceae</taxon>
        <taxon>Gigaspora</taxon>
    </lineage>
</organism>
<dbReference type="Proteomes" id="UP000789901">
    <property type="component" value="Unassembled WGS sequence"/>
</dbReference>
<comment type="caution">
    <text evidence="2">The sequence shown here is derived from an EMBL/GenBank/DDBJ whole genome shotgun (WGS) entry which is preliminary data.</text>
</comment>
<reference evidence="2 3" key="1">
    <citation type="submission" date="2021-06" db="EMBL/GenBank/DDBJ databases">
        <authorList>
            <person name="Kallberg Y."/>
            <person name="Tangrot J."/>
            <person name="Rosling A."/>
        </authorList>
    </citation>
    <scope>NUCLEOTIDE SEQUENCE [LARGE SCALE GENOMIC DNA]</scope>
    <source>
        <strain evidence="2 3">120-4 pot B 10/14</strain>
    </source>
</reference>
<feature type="non-terminal residue" evidence="2">
    <location>
        <position position="1"/>
    </location>
</feature>
<dbReference type="EMBL" id="CAJVQB010039415">
    <property type="protein sequence ID" value="CAG8827352.1"/>
    <property type="molecule type" value="Genomic_DNA"/>
</dbReference>
<sequence>PLHKPTPDVSTHIKPVLPWNFSIVRIKDKANKNILETGNNNNQTCFTNIDNKFPLESGWALKNNQKYGQRGSRKRITSTVRAYLKGFFLAGNLNKTDRMSAKDMITELKKLVEEGEIQKNEVPEIKTVESWITRYSASLRKELAELRVIDKTNKRPKKNHSSKYSCKWQKK</sequence>
<name>A0ABN7WCK7_GIGMA</name>
<evidence type="ECO:0000313" key="3">
    <source>
        <dbReference type="Proteomes" id="UP000789901"/>
    </source>
</evidence>
<evidence type="ECO:0000313" key="2">
    <source>
        <dbReference type="EMBL" id="CAG8827352.1"/>
    </source>
</evidence>
<gene>
    <name evidence="2" type="ORF">GMARGA_LOCUS29377</name>
</gene>